<evidence type="ECO:0000313" key="8">
    <source>
        <dbReference type="Proteomes" id="UP000178240"/>
    </source>
</evidence>
<keyword evidence="5" id="KW-0694">RNA-binding</keyword>
<dbReference type="PANTHER" id="PTHR10746">
    <property type="entry name" value="50S RIBOSOMAL PROTEIN L4"/>
    <property type="match status" value="1"/>
</dbReference>
<comment type="function">
    <text evidence="5">Forms part of the polypeptide exit tunnel.</text>
</comment>
<accession>A0A1G1Y3D8</accession>
<organism evidence="7 8">
    <name type="scientific">Candidatus Buchananbacteria bacterium RIFCSPHIGHO2_01_FULL_44_11</name>
    <dbReference type="NCBI Taxonomy" id="1797535"/>
    <lineage>
        <taxon>Bacteria</taxon>
        <taxon>Candidatus Buchananiibacteriota</taxon>
    </lineage>
</organism>
<name>A0A1G1Y3D8_9BACT</name>
<dbReference type="InterPro" id="IPR013005">
    <property type="entry name" value="Ribosomal_uL4-like"/>
</dbReference>
<dbReference type="STRING" id="1797535.A2744_01225"/>
<dbReference type="Pfam" id="PF00573">
    <property type="entry name" value="Ribosomal_L4"/>
    <property type="match status" value="1"/>
</dbReference>
<gene>
    <name evidence="5" type="primary">rplD</name>
    <name evidence="7" type="ORF">A2744_01225</name>
</gene>
<dbReference type="InterPro" id="IPR023574">
    <property type="entry name" value="Ribosomal_uL4_dom_sf"/>
</dbReference>
<keyword evidence="2 5" id="KW-0689">Ribosomal protein</keyword>
<dbReference type="GO" id="GO:0005840">
    <property type="term" value="C:ribosome"/>
    <property type="evidence" value="ECO:0007669"/>
    <property type="project" value="UniProtKB-KW"/>
</dbReference>
<evidence type="ECO:0000256" key="3">
    <source>
        <dbReference type="ARBA" id="ARBA00023274"/>
    </source>
</evidence>
<dbReference type="NCBIfam" id="TIGR03953">
    <property type="entry name" value="rplD_bact"/>
    <property type="match status" value="1"/>
</dbReference>
<sequence>MISLKVHNLEGAVVGEHNLNPEIFGLTVKPAIIQQAVVAQQANRRQVLAHTKGRGEVRGGGKKPWRQKGTGRARHGSIRSPLWRGGGVTFGPTKEVNFSLKINKKVKRQAILMTLSDKVANQKIILLDNLAIPEIKTKKFFGILQNLSLRRSAKKLVKKADAGVKKESKKKKDPRVLLVMDTPEEKLFKSARNIEGVTTVNAGSLNVLDILKHQYLLMPVAAVKKIEAIFKAK</sequence>
<comment type="subunit">
    <text evidence="5">Part of the 50S ribosomal subunit.</text>
</comment>
<dbReference type="Proteomes" id="UP000178240">
    <property type="component" value="Unassembled WGS sequence"/>
</dbReference>
<dbReference type="HAMAP" id="MF_01328_B">
    <property type="entry name" value="Ribosomal_uL4_B"/>
    <property type="match status" value="1"/>
</dbReference>
<feature type="region of interest" description="Disordered" evidence="6">
    <location>
        <begin position="52"/>
        <end position="78"/>
    </location>
</feature>
<evidence type="ECO:0000256" key="5">
    <source>
        <dbReference type="HAMAP-Rule" id="MF_01328"/>
    </source>
</evidence>
<evidence type="ECO:0000256" key="6">
    <source>
        <dbReference type="SAM" id="MobiDB-lite"/>
    </source>
</evidence>
<evidence type="ECO:0000313" key="7">
    <source>
        <dbReference type="EMBL" id="OGY46761.1"/>
    </source>
</evidence>
<dbReference type="Gene3D" id="3.40.1370.10">
    <property type="match status" value="1"/>
</dbReference>
<dbReference type="InterPro" id="IPR002136">
    <property type="entry name" value="Ribosomal_uL4"/>
</dbReference>
<evidence type="ECO:0000256" key="1">
    <source>
        <dbReference type="ARBA" id="ARBA00010528"/>
    </source>
</evidence>
<dbReference type="GO" id="GO:0003735">
    <property type="term" value="F:structural constituent of ribosome"/>
    <property type="evidence" value="ECO:0007669"/>
    <property type="project" value="InterPro"/>
</dbReference>
<proteinExistence type="inferred from homology"/>
<protein>
    <recommendedName>
        <fullName evidence="4 5">Large ribosomal subunit protein uL4</fullName>
    </recommendedName>
</protein>
<dbReference type="AlphaFoldDB" id="A0A1G1Y3D8"/>
<keyword evidence="5" id="KW-0699">rRNA-binding</keyword>
<feature type="compositionally biased region" description="Basic residues" evidence="6">
    <location>
        <begin position="60"/>
        <end position="77"/>
    </location>
</feature>
<reference evidence="7 8" key="1">
    <citation type="journal article" date="2016" name="Nat. Commun.">
        <title>Thousands of microbial genomes shed light on interconnected biogeochemical processes in an aquifer system.</title>
        <authorList>
            <person name="Anantharaman K."/>
            <person name="Brown C.T."/>
            <person name="Hug L.A."/>
            <person name="Sharon I."/>
            <person name="Castelle C.J."/>
            <person name="Probst A.J."/>
            <person name="Thomas B.C."/>
            <person name="Singh A."/>
            <person name="Wilkins M.J."/>
            <person name="Karaoz U."/>
            <person name="Brodie E.L."/>
            <person name="Williams K.H."/>
            <person name="Hubbard S.S."/>
            <person name="Banfield J.F."/>
        </authorList>
    </citation>
    <scope>NUCLEOTIDE SEQUENCE [LARGE SCALE GENOMIC DNA]</scope>
</reference>
<keyword evidence="3 5" id="KW-0687">Ribonucleoprotein</keyword>
<dbReference type="PANTHER" id="PTHR10746:SF6">
    <property type="entry name" value="LARGE RIBOSOMAL SUBUNIT PROTEIN UL4M"/>
    <property type="match status" value="1"/>
</dbReference>
<dbReference type="EMBL" id="MHIE01000001">
    <property type="protein sequence ID" value="OGY46761.1"/>
    <property type="molecule type" value="Genomic_DNA"/>
</dbReference>
<dbReference type="GO" id="GO:1990904">
    <property type="term" value="C:ribonucleoprotein complex"/>
    <property type="evidence" value="ECO:0007669"/>
    <property type="project" value="UniProtKB-KW"/>
</dbReference>
<dbReference type="GO" id="GO:0006412">
    <property type="term" value="P:translation"/>
    <property type="evidence" value="ECO:0007669"/>
    <property type="project" value="UniProtKB-UniRule"/>
</dbReference>
<evidence type="ECO:0000256" key="4">
    <source>
        <dbReference type="ARBA" id="ARBA00035244"/>
    </source>
</evidence>
<comment type="similarity">
    <text evidence="1 5">Belongs to the universal ribosomal protein uL4 family.</text>
</comment>
<dbReference type="SUPFAM" id="SSF52166">
    <property type="entry name" value="Ribosomal protein L4"/>
    <property type="match status" value="1"/>
</dbReference>
<evidence type="ECO:0000256" key="2">
    <source>
        <dbReference type="ARBA" id="ARBA00022980"/>
    </source>
</evidence>
<comment type="caution">
    <text evidence="7">The sequence shown here is derived from an EMBL/GenBank/DDBJ whole genome shotgun (WGS) entry which is preliminary data.</text>
</comment>
<dbReference type="GO" id="GO:0019843">
    <property type="term" value="F:rRNA binding"/>
    <property type="evidence" value="ECO:0007669"/>
    <property type="project" value="UniProtKB-UniRule"/>
</dbReference>
<comment type="function">
    <text evidence="5">One of the primary rRNA binding proteins, this protein initially binds near the 5'-end of the 23S rRNA. It is important during the early stages of 50S assembly. It makes multiple contacts with different domains of the 23S rRNA in the assembled 50S subunit and ribosome.</text>
</comment>